<organism evidence="5 6">
    <name type="scientific">Cohnella pontilimi</name>
    <dbReference type="NCBI Taxonomy" id="2564100"/>
    <lineage>
        <taxon>Bacteria</taxon>
        <taxon>Bacillati</taxon>
        <taxon>Bacillota</taxon>
        <taxon>Bacilli</taxon>
        <taxon>Bacillales</taxon>
        <taxon>Paenibacillaceae</taxon>
        <taxon>Cohnella</taxon>
    </lineage>
</organism>
<dbReference type="Gene3D" id="3.30.300.160">
    <property type="entry name" value="Type II secretion system, protein E, N-terminal domain"/>
    <property type="match status" value="1"/>
</dbReference>
<protein>
    <recommendedName>
        <fullName evidence="4">AAA+ ATPase domain-containing protein</fullName>
    </recommendedName>
</protein>
<dbReference type="InterPro" id="IPR037257">
    <property type="entry name" value="T2SS_E_N_sf"/>
</dbReference>
<proteinExistence type="inferred from homology"/>
<keyword evidence="3" id="KW-0067">ATP-binding</keyword>
<evidence type="ECO:0000256" key="3">
    <source>
        <dbReference type="ARBA" id="ARBA00022840"/>
    </source>
</evidence>
<dbReference type="InterPro" id="IPR027417">
    <property type="entry name" value="P-loop_NTPase"/>
</dbReference>
<dbReference type="SUPFAM" id="SSF160246">
    <property type="entry name" value="EspE N-terminal domain-like"/>
    <property type="match status" value="1"/>
</dbReference>
<comment type="similarity">
    <text evidence="1">Belongs to the GSP E family.</text>
</comment>
<dbReference type="GO" id="GO:0016887">
    <property type="term" value="F:ATP hydrolysis activity"/>
    <property type="evidence" value="ECO:0007669"/>
    <property type="project" value="TreeGrafter"/>
</dbReference>
<evidence type="ECO:0000256" key="1">
    <source>
        <dbReference type="ARBA" id="ARBA00006611"/>
    </source>
</evidence>
<feature type="domain" description="AAA+ ATPase" evidence="4">
    <location>
        <begin position="275"/>
        <end position="513"/>
    </location>
</feature>
<dbReference type="SMART" id="SM00382">
    <property type="entry name" value="AAA"/>
    <property type="match status" value="1"/>
</dbReference>
<evidence type="ECO:0000313" key="5">
    <source>
        <dbReference type="EMBL" id="TJY44520.1"/>
    </source>
</evidence>
<dbReference type="Gene3D" id="3.40.50.300">
    <property type="entry name" value="P-loop containing nucleotide triphosphate hydrolases"/>
    <property type="match status" value="1"/>
</dbReference>
<sequence>MRIGELLIMNGWISNEQLNEALEEQRLHPAKLGEILIAKGFINEGQLVEVLEFQLGVPVVKLSETAFDPAAVHLIPDSVALKHRTLPIGKDGGKLRVAMIDPLNQEAIKEIQMVTGLRVQPLIAARSEMDEVLVRYYGEDDSREELAAILREGMKCQASAIRLEALSHGLSVRYRTTESHPDERTLDKSKQLALVARIKRMAGMRTENMPLPQSGRFQTDVDHKPVDVRVSTLPTRYGESLYLLLSDPYTPLLQFSESDLNENDRESVDRAIRQPSGLLLFAGPPGSGRTSLAYSVAQEIAKTGRKIISLENPIGRTMPNMMQVEICEHSGLTMSFALRAALRHRPDALLIDQIADAETAEHALLASRFGPLTLATITANGVFETLGRLMACVRDTELLATSLSMIVSQRLVRRVCRQCAQAVPATEEELRHFEANGILLSEESKQSAKGVIGNFRSFVSAQVSGKPAVTRGIGCRVCGNTGYHGLIAIHESLTIDNPLRERIAERMPIREIERHARLNGCKSLVSDGLGKAREGLTTVDEVMKSVTFTHFEGGNNSGIPVSGG</sequence>
<keyword evidence="2" id="KW-0547">Nucleotide-binding</keyword>
<name>A0A4U0FHV4_9BACL</name>
<comment type="caution">
    <text evidence="5">The sequence shown here is derived from an EMBL/GenBank/DDBJ whole genome shotgun (WGS) entry which is preliminary data.</text>
</comment>
<evidence type="ECO:0000313" key="6">
    <source>
        <dbReference type="Proteomes" id="UP000309673"/>
    </source>
</evidence>
<accession>A0A4U0FHV4</accession>
<dbReference type="EMBL" id="SUPK01000001">
    <property type="protein sequence ID" value="TJY44520.1"/>
    <property type="molecule type" value="Genomic_DNA"/>
</dbReference>
<reference evidence="5 6" key="1">
    <citation type="submission" date="2019-04" db="EMBL/GenBank/DDBJ databases">
        <title>Cohnella sp. nov., isolated from soil.</title>
        <authorList>
            <person name="Kim W."/>
        </authorList>
    </citation>
    <scope>NUCLEOTIDE SEQUENCE [LARGE SCALE GENOMIC DNA]</scope>
    <source>
        <strain evidence="5 6">CAU 1483</strain>
    </source>
</reference>
<dbReference type="SUPFAM" id="SSF52540">
    <property type="entry name" value="P-loop containing nucleoside triphosphate hydrolases"/>
    <property type="match status" value="1"/>
</dbReference>
<keyword evidence="6" id="KW-1185">Reference proteome</keyword>
<evidence type="ECO:0000256" key="2">
    <source>
        <dbReference type="ARBA" id="ARBA00022741"/>
    </source>
</evidence>
<dbReference type="Pfam" id="PF05157">
    <property type="entry name" value="MshEN"/>
    <property type="match status" value="1"/>
</dbReference>
<gene>
    <name evidence="5" type="ORF">E5161_03850</name>
</gene>
<dbReference type="Pfam" id="PF00437">
    <property type="entry name" value="T2SSE"/>
    <property type="match status" value="1"/>
</dbReference>
<dbReference type="Proteomes" id="UP000309673">
    <property type="component" value="Unassembled WGS sequence"/>
</dbReference>
<dbReference type="FunFam" id="3.30.300.160:FF:000002">
    <property type="entry name" value="Type II secretion system protein E"/>
    <property type="match status" value="1"/>
</dbReference>
<dbReference type="GO" id="GO:0005886">
    <property type="term" value="C:plasma membrane"/>
    <property type="evidence" value="ECO:0007669"/>
    <property type="project" value="TreeGrafter"/>
</dbReference>
<dbReference type="InterPro" id="IPR003593">
    <property type="entry name" value="AAA+_ATPase"/>
</dbReference>
<dbReference type="InterPro" id="IPR001482">
    <property type="entry name" value="T2SS/T4SS_dom"/>
</dbReference>
<dbReference type="Gene3D" id="3.30.450.90">
    <property type="match status" value="1"/>
</dbReference>
<dbReference type="GO" id="GO:0005524">
    <property type="term" value="F:ATP binding"/>
    <property type="evidence" value="ECO:0007669"/>
    <property type="project" value="UniProtKB-KW"/>
</dbReference>
<dbReference type="RefSeq" id="WP_136776329.1">
    <property type="nucleotide sequence ID" value="NZ_SUPK01000001.1"/>
</dbReference>
<dbReference type="OrthoDB" id="9766299at2"/>
<dbReference type="PANTHER" id="PTHR30258">
    <property type="entry name" value="TYPE II SECRETION SYSTEM PROTEIN GSPE-RELATED"/>
    <property type="match status" value="1"/>
</dbReference>
<dbReference type="InterPro" id="IPR007831">
    <property type="entry name" value="T2SS_GspE_N"/>
</dbReference>
<dbReference type="AlphaFoldDB" id="A0A4U0FHV4"/>
<evidence type="ECO:0000259" key="4">
    <source>
        <dbReference type="SMART" id="SM00382"/>
    </source>
</evidence>
<dbReference type="PANTHER" id="PTHR30258:SF1">
    <property type="entry name" value="PROTEIN TRANSPORT PROTEIN HOFB HOMOLOG"/>
    <property type="match status" value="1"/>
</dbReference>